<dbReference type="EMBL" id="AZHW01000311">
    <property type="protein sequence ID" value="ETX00729.1"/>
    <property type="molecule type" value="Genomic_DNA"/>
</dbReference>
<dbReference type="Pfam" id="PF01796">
    <property type="entry name" value="OB_ChsH2_C"/>
    <property type="match status" value="1"/>
</dbReference>
<keyword evidence="4" id="KW-1185">Reference proteome</keyword>
<dbReference type="InterPro" id="IPR022002">
    <property type="entry name" value="ChsH2_Znr"/>
</dbReference>
<dbReference type="SUPFAM" id="SSF50249">
    <property type="entry name" value="Nucleic acid-binding proteins"/>
    <property type="match status" value="1"/>
</dbReference>
<dbReference type="PANTHER" id="PTHR34075:SF5">
    <property type="entry name" value="BLR3430 PROTEIN"/>
    <property type="match status" value="1"/>
</dbReference>
<accession>W4LRP5</accession>
<gene>
    <name evidence="3" type="ORF">ETSY1_10135</name>
</gene>
<dbReference type="Gene3D" id="6.10.30.10">
    <property type="match status" value="1"/>
</dbReference>
<feature type="domain" description="ChsH2 rubredoxin-like zinc ribbon" evidence="2">
    <location>
        <begin position="24"/>
        <end position="59"/>
    </location>
</feature>
<dbReference type="Pfam" id="PF12172">
    <property type="entry name" value="zf-ChsH2"/>
    <property type="match status" value="1"/>
</dbReference>
<dbReference type="PANTHER" id="PTHR34075">
    <property type="entry name" value="BLR3430 PROTEIN"/>
    <property type="match status" value="1"/>
</dbReference>
<dbReference type="HOGENOM" id="CLU_119412_1_2_7"/>
<reference evidence="3 4" key="1">
    <citation type="journal article" date="2014" name="Nature">
        <title>An environmental bacterial taxon with a large and distinct metabolic repertoire.</title>
        <authorList>
            <person name="Wilson M.C."/>
            <person name="Mori T."/>
            <person name="Ruckert C."/>
            <person name="Uria A.R."/>
            <person name="Helf M.J."/>
            <person name="Takada K."/>
            <person name="Gernert C."/>
            <person name="Steffens U.A."/>
            <person name="Heycke N."/>
            <person name="Schmitt S."/>
            <person name="Rinke C."/>
            <person name="Helfrich E.J."/>
            <person name="Brachmann A.O."/>
            <person name="Gurgui C."/>
            <person name="Wakimoto T."/>
            <person name="Kracht M."/>
            <person name="Crusemann M."/>
            <person name="Hentschel U."/>
            <person name="Abe I."/>
            <person name="Matsunaga S."/>
            <person name="Kalinowski J."/>
            <person name="Takeyama H."/>
            <person name="Piel J."/>
        </authorList>
    </citation>
    <scope>NUCLEOTIDE SEQUENCE [LARGE SCALE GENOMIC DNA]</scope>
    <source>
        <strain evidence="4">TSY1</strain>
    </source>
</reference>
<dbReference type="AlphaFoldDB" id="W4LRP5"/>
<evidence type="ECO:0000259" key="1">
    <source>
        <dbReference type="Pfam" id="PF01796"/>
    </source>
</evidence>
<dbReference type="InterPro" id="IPR012340">
    <property type="entry name" value="NA-bd_OB-fold"/>
</dbReference>
<name>W4LRP5_ENTF1</name>
<dbReference type="InterPro" id="IPR052513">
    <property type="entry name" value="Thioester_dehydratase-like"/>
</dbReference>
<protein>
    <recommendedName>
        <fullName evidence="5">DUF35 domain-containing protein</fullName>
    </recommendedName>
</protein>
<comment type="caution">
    <text evidence="3">The sequence shown here is derived from an EMBL/GenBank/DDBJ whole genome shotgun (WGS) entry which is preliminary data.</text>
</comment>
<feature type="domain" description="ChsH2 C-terminal OB-fold" evidence="1">
    <location>
        <begin position="61"/>
        <end position="128"/>
    </location>
</feature>
<organism evidence="3 4">
    <name type="scientific">Entotheonella factor</name>
    <dbReference type="NCBI Taxonomy" id="1429438"/>
    <lineage>
        <taxon>Bacteria</taxon>
        <taxon>Pseudomonadati</taxon>
        <taxon>Nitrospinota/Tectimicrobiota group</taxon>
        <taxon>Candidatus Tectimicrobiota</taxon>
        <taxon>Candidatus Entotheonellia</taxon>
        <taxon>Candidatus Entotheonellales</taxon>
        <taxon>Candidatus Entotheonellaceae</taxon>
        <taxon>Candidatus Entotheonella</taxon>
    </lineage>
</organism>
<dbReference type="Proteomes" id="UP000019141">
    <property type="component" value="Unassembled WGS sequence"/>
</dbReference>
<evidence type="ECO:0008006" key="5">
    <source>
        <dbReference type="Google" id="ProtNLM"/>
    </source>
</evidence>
<evidence type="ECO:0000313" key="3">
    <source>
        <dbReference type="EMBL" id="ETX00729.1"/>
    </source>
</evidence>
<sequence length="156" mass="17583">MDMWKCHTGQKQLPVPDEDSLVFWEACRRQRLVIQQCAACQRYRFPPSPLCPACLSPRFAWREDPGRGEVETFCIYHSELAGPAWQPELPYVVAVIRLCHTGIQMLSQLRCDDPSAIVIGMAVQVRFEPASEQVMLPKFVPLGVPQLPSGGDTDSR</sequence>
<evidence type="ECO:0000259" key="2">
    <source>
        <dbReference type="Pfam" id="PF12172"/>
    </source>
</evidence>
<evidence type="ECO:0000313" key="4">
    <source>
        <dbReference type="Proteomes" id="UP000019141"/>
    </source>
</evidence>
<proteinExistence type="predicted"/>
<dbReference type="InterPro" id="IPR002878">
    <property type="entry name" value="ChsH2_C"/>
</dbReference>